<feature type="compositionally biased region" description="Polar residues" evidence="1">
    <location>
        <begin position="222"/>
        <end position="241"/>
    </location>
</feature>
<dbReference type="Proteomes" id="UP000287651">
    <property type="component" value="Unassembled WGS sequence"/>
</dbReference>
<comment type="caution">
    <text evidence="3">The sequence shown here is derived from an EMBL/GenBank/DDBJ whole genome shotgun (WGS) entry which is preliminary data.</text>
</comment>
<dbReference type="SUPFAM" id="SSF141571">
    <property type="entry name" value="Pentapeptide repeat-like"/>
    <property type="match status" value="1"/>
</dbReference>
<evidence type="ECO:0000259" key="2">
    <source>
        <dbReference type="Pfam" id="PF04195"/>
    </source>
</evidence>
<accession>A0A426WWX4</accession>
<feature type="non-terminal residue" evidence="3">
    <location>
        <position position="1"/>
    </location>
</feature>
<name>A0A426WWX4_ENSVE</name>
<feature type="domain" description="Transposase (putative) gypsy type" evidence="2">
    <location>
        <begin position="305"/>
        <end position="369"/>
    </location>
</feature>
<dbReference type="EMBL" id="AMZH03043652">
    <property type="protein sequence ID" value="RRT31212.1"/>
    <property type="molecule type" value="Genomic_DNA"/>
</dbReference>
<evidence type="ECO:0000313" key="4">
    <source>
        <dbReference type="Proteomes" id="UP000287651"/>
    </source>
</evidence>
<evidence type="ECO:0000313" key="3">
    <source>
        <dbReference type="EMBL" id="RRT31212.1"/>
    </source>
</evidence>
<organism evidence="3 4">
    <name type="scientific">Ensete ventricosum</name>
    <name type="common">Abyssinian banana</name>
    <name type="synonym">Musa ensete</name>
    <dbReference type="NCBI Taxonomy" id="4639"/>
    <lineage>
        <taxon>Eukaryota</taxon>
        <taxon>Viridiplantae</taxon>
        <taxon>Streptophyta</taxon>
        <taxon>Embryophyta</taxon>
        <taxon>Tracheophyta</taxon>
        <taxon>Spermatophyta</taxon>
        <taxon>Magnoliopsida</taxon>
        <taxon>Liliopsida</taxon>
        <taxon>Zingiberales</taxon>
        <taxon>Musaceae</taxon>
        <taxon>Ensete</taxon>
    </lineage>
</organism>
<sequence length="462" mass="50387">VARVDPTEQELGNCDVARVDPTEQEPGNCDVARVDPTEQELGNCDVTRVDPTEQELENCDIVRADLTERELGNCDAARVDPTEQELGNYDFRLLARVSPGANPEIWRECELGCKFVGLAEERFGRNGELWRKSGDLAERVNSGANPEIWSRRDLAERVNSGTNPETWPRRDLTCLFGPLPASISDLPSHSWSLQSVASFEQVAMTSSNSSTSVKVVSPPGSEETSQSDPEVDSSGASSGTPSPVDARVLRDLEVMMSDHDLDTTVTRGSLAVIRERYSIPAEYGLHVPEPGQSPYSLDVPGMCISVDVLEAGLRFPLHPFIEECLRWWRISPSQVAPNSWRYLVVFLGECRGAGIIPTRDLFMVCFRLCKSRGGYYLTARSILGSAGHLLVTKVGSPAIFTLVVRFGGSGSIGQLTRSAMPPIPVRGGNCLGRPIEEDSFLFSCDQGDGLALARRGGFEPGL</sequence>
<proteinExistence type="predicted"/>
<feature type="region of interest" description="Disordered" evidence="1">
    <location>
        <begin position="207"/>
        <end position="244"/>
    </location>
</feature>
<feature type="compositionally biased region" description="Low complexity" evidence="1">
    <location>
        <begin position="207"/>
        <end position="221"/>
    </location>
</feature>
<dbReference type="InterPro" id="IPR007321">
    <property type="entry name" value="Transposase_28"/>
</dbReference>
<protein>
    <recommendedName>
        <fullName evidence="2">Transposase (putative) gypsy type domain-containing protein</fullName>
    </recommendedName>
</protein>
<gene>
    <name evidence="3" type="ORF">B296_00051672</name>
</gene>
<evidence type="ECO:0000256" key="1">
    <source>
        <dbReference type="SAM" id="MobiDB-lite"/>
    </source>
</evidence>
<dbReference type="Pfam" id="PF04195">
    <property type="entry name" value="Transposase_28"/>
    <property type="match status" value="1"/>
</dbReference>
<reference evidence="3 4" key="1">
    <citation type="journal article" date="2014" name="Agronomy (Basel)">
        <title>A Draft Genome Sequence for Ensete ventricosum, the Drought-Tolerant Tree Against Hunger.</title>
        <authorList>
            <person name="Harrison J."/>
            <person name="Moore K.A."/>
            <person name="Paszkiewicz K."/>
            <person name="Jones T."/>
            <person name="Grant M."/>
            <person name="Ambacheew D."/>
            <person name="Muzemil S."/>
            <person name="Studholme D.J."/>
        </authorList>
    </citation>
    <scope>NUCLEOTIDE SEQUENCE [LARGE SCALE GENOMIC DNA]</scope>
</reference>
<dbReference type="AlphaFoldDB" id="A0A426WWX4"/>